<evidence type="ECO:0000313" key="5">
    <source>
        <dbReference type="EMBL" id="GAT91490.1"/>
    </source>
</evidence>
<organism evidence="5 6">
    <name type="scientific">Entamoeba histolytica</name>
    <dbReference type="NCBI Taxonomy" id="5759"/>
    <lineage>
        <taxon>Eukaryota</taxon>
        <taxon>Amoebozoa</taxon>
        <taxon>Evosea</taxon>
        <taxon>Archamoebae</taxon>
        <taxon>Mastigamoebida</taxon>
        <taxon>Entamoebidae</taxon>
        <taxon>Entamoeba</taxon>
    </lineage>
</organism>
<accession>A0A5K1U8N2</accession>
<evidence type="ECO:0000256" key="3">
    <source>
        <dbReference type="ARBA" id="ARBA00023163"/>
    </source>
</evidence>
<dbReference type="OMA" id="YLNDAMI"/>
<evidence type="ECO:0000256" key="4">
    <source>
        <dbReference type="ARBA" id="ARBA00023242"/>
    </source>
</evidence>
<dbReference type="Proteomes" id="UP000078387">
    <property type="component" value="Unassembled WGS sequence"/>
</dbReference>
<keyword evidence="2" id="KW-0805">Transcription regulation</keyword>
<evidence type="ECO:0000313" key="6">
    <source>
        <dbReference type="Proteomes" id="UP000078387"/>
    </source>
</evidence>
<proteinExistence type="predicted"/>
<comment type="caution">
    <text evidence="5">The sequence shown here is derived from an EMBL/GenBank/DDBJ whole genome shotgun (WGS) entry which is preliminary data.</text>
</comment>
<evidence type="ECO:0008006" key="7">
    <source>
        <dbReference type="Google" id="ProtNLM"/>
    </source>
</evidence>
<dbReference type="VEuPathDB" id="AmoebaDB:KM1_001900"/>
<name>A0A5K1U8N2_ENTHI</name>
<dbReference type="Pfam" id="PF11221">
    <property type="entry name" value="Med21"/>
    <property type="match status" value="1"/>
</dbReference>
<dbReference type="VEuPathDB" id="AmoebaDB:EHI7A_090340"/>
<keyword evidence="3" id="KW-0804">Transcription</keyword>
<evidence type="ECO:0000256" key="1">
    <source>
        <dbReference type="ARBA" id="ARBA00004123"/>
    </source>
</evidence>
<dbReference type="VEuPathDB" id="AmoebaDB:EHI8A_094210"/>
<comment type="subcellular location">
    <subcellularLocation>
        <location evidence="1">Nucleus</location>
    </subcellularLocation>
</comment>
<dbReference type="Gene3D" id="6.10.280.10">
    <property type="entry name" value="Mediator complex, subunit Med21"/>
    <property type="match status" value="1"/>
</dbReference>
<dbReference type="SUPFAM" id="SSF140718">
    <property type="entry name" value="Mediator hinge subcomplex-like"/>
    <property type="match status" value="1"/>
</dbReference>
<dbReference type="VEuPathDB" id="AmoebaDB:EHI_152380"/>
<dbReference type="InterPro" id="IPR037212">
    <property type="entry name" value="Med7/Med21-like"/>
</dbReference>
<dbReference type="InterPro" id="IPR021384">
    <property type="entry name" value="Mediator_Med21"/>
</dbReference>
<evidence type="ECO:0000256" key="2">
    <source>
        <dbReference type="ARBA" id="ARBA00023015"/>
    </source>
</evidence>
<protein>
    <recommendedName>
        <fullName evidence="7">Mediator of RNA polymerase II transcription subunit 21</fullName>
    </recommendedName>
</protein>
<gene>
    <name evidence="5" type="ORF">CL6EHI_152380</name>
</gene>
<dbReference type="AlphaFoldDB" id="A0A5K1U8N2"/>
<dbReference type="EMBL" id="BDEQ01000001">
    <property type="protein sequence ID" value="GAT91490.1"/>
    <property type="molecule type" value="Genomic_DNA"/>
</dbReference>
<dbReference type="GO" id="GO:0016592">
    <property type="term" value="C:mediator complex"/>
    <property type="evidence" value="ECO:0007669"/>
    <property type="project" value="InterPro"/>
</dbReference>
<keyword evidence="4" id="KW-0539">Nucleus</keyword>
<dbReference type="VEuPathDB" id="AmoebaDB:EHI5A_000880"/>
<sequence length="127" mass="14501">MERQVDIIDQIFANIDYLNDAMCLPLIELTNRLGTASQKEPQLTDDDYKKYAKDIIGISKGLDGLIDILPPSEIDTEKNNDKIKELTERNTIIDAKLKEILKESDECLSHLYSLDNAVKQEVIYSKK</sequence>
<reference evidence="5 6" key="1">
    <citation type="submission" date="2016-05" db="EMBL/GenBank/DDBJ databases">
        <title>First whole genome sequencing of Entamoeba histolytica HM1:IMSS-clone-6.</title>
        <authorList>
            <person name="Mukherjee Avik.K."/>
            <person name="Izumyama S."/>
            <person name="Nakada-Tsukui K."/>
            <person name="Nozaki T."/>
        </authorList>
    </citation>
    <scope>NUCLEOTIDE SEQUENCE [LARGE SCALE GENOMIC DNA]</scope>
    <source>
        <strain evidence="5 6">HM1:IMSS clone 6</strain>
    </source>
</reference>